<reference evidence="2" key="1">
    <citation type="submission" date="2020-11" db="EMBL/GenBank/DDBJ databases">
        <authorList>
            <person name="Koelle M."/>
            <person name="Horta M.A.C."/>
            <person name="Nowrousian M."/>
            <person name="Ohm R.A."/>
            <person name="Benz P."/>
            <person name="Pilgard A."/>
        </authorList>
    </citation>
    <scope>NUCLEOTIDE SEQUENCE</scope>
    <source>
        <strain evidence="2">FPRL280</strain>
    </source>
</reference>
<dbReference type="AlphaFoldDB" id="A0A8H7PAC2"/>
<dbReference type="Proteomes" id="UP000639403">
    <property type="component" value="Unassembled WGS sequence"/>
</dbReference>
<evidence type="ECO:0000313" key="3">
    <source>
        <dbReference type="Proteomes" id="UP000639403"/>
    </source>
</evidence>
<sequence length="201" mass="23365">MKAHSMTVSSTLQRHLYVRIRLRTPVLACAPAILLHSPTEILHGAKSLYRGARLWRLIIRRNPDGIRSVGSLSRLCTSRCQAERRDLMELDYEVCSVSFRKTEKDRLVDRELSRSMVGAFSGFIALAICIIYEMHAFYTQFMVHTKSLYSVDINHFRKHIFTSGRRSIFNLLYLYCNEVCQNVPVTLGHLVLVRRHVCQWH</sequence>
<gene>
    <name evidence="2" type="ORF">IEO21_00910</name>
</gene>
<feature type="transmembrane region" description="Helical" evidence="1">
    <location>
        <begin position="116"/>
        <end position="138"/>
    </location>
</feature>
<accession>A0A8H7PAC2</accession>
<keyword evidence="1" id="KW-0812">Transmembrane</keyword>
<keyword evidence="1" id="KW-1133">Transmembrane helix</keyword>
<comment type="caution">
    <text evidence="2">The sequence shown here is derived from an EMBL/GenBank/DDBJ whole genome shotgun (WGS) entry which is preliminary data.</text>
</comment>
<name>A0A8H7PAC2_9APHY</name>
<reference evidence="2" key="2">
    <citation type="journal article" name="Front. Microbiol.">
        <title>Degradative Capacity of Two Strains of Rhodonia placenta: From Phenotype to Genotype.</title>
        <authorList>
            <person name="Kolle M."/>
            <person name="Horta M.A.C."/>
            <person name="Nowrousian M."/>
            <person name="Ohm R.A."/>
            <person name="Benz J.P."/>
            <person name="Pilgard A."/>
        </authorList>
    </citation>
    <scope>NUCLEOTIDE SEQUENCE</scope>
    <source>
        <strain evidence="2">FPRL280</strain>
    </source>
</reference>
<protein>
    <submittedName>
        <fullName evidence="2">Uncharacterized protein</fullName>
    </submittedName>
</protein>
<keyword evidence="1" id="KW-0472">Membrane</keyword>
<dbReference type="EMBL" id="JADOXO010000006">
    <property type="protein sequence ID" value="KAF9820933.1"/>
    <property type="molecule type" value="Genomic_DNA"/>
</dbReference>
<proteinExistence type="predicted"/>
<evidence type="ECO:0000313" key="2">
    <source>
        <dbReference type="EMBL" id="KAF9820933.1"/>
    </source>
</evidence>
<organism evidence="2 3">
    <name type="scientific">Rhodonia placenta</name>
    <dbReference type="NCBI Taxonomy" id="104341"/>
    <lineage>
        <taxon>Eukaryota</taxon>
        <taxon>Fungi</taxon>
        <taxon>Dikarya</taxon>
        <taxon>Basidiomycota</taxon>
        <taxon>Agaricomycotina</taxon>
        <taxon>Agaricomycetes</taxon>
        <taxon>Polyporales</taxon>
        <taxon>Adustoporiaceae</taxon>
        <taxon>Rhodonia</taxon>
    </lineage>
</organism>
<evidence type="ECO:0000256" key="1">
    <source>
        <dbReference type="SAM" id="Phobius"/>
    </source>
</evidence>